<dbReference type="AlphaFoldDB" id="A0A8H3V5E1"/>
<name>A0A8H3V5E1_VENIN</name>
<evidence type="ECO:0000313" key="1">
    <source>
        <dbReference type="EMBL" id="KAE9981720.1"/>
    </source>
</evidence>
<reference evidence="1 2" key="1">
    <citation type="submission" date="2018-12" db="EMBL/GenBank/DDBJ databases">
        <title>Venturia inaequalis Genome Resource.</title>
        <authorList>
            <person name="Lichtner F.J."/>
        </authorList>
    </citation>
    <scope>NUCLEOTIDE SEQUENCE [LARGE SCALE GENOMIC DNA]</scope>
    <source>
        <strain evidence="1 2">120213</strain>
    </source>
</reference>
<dbReference type="EMBL" id="WNWS01000085">
    <property type="protein sequence ID" value="KAE9981720.1"/>
    <property type="molecule type" value="Genomic_DNA"/>
</dbReference>
<organism evidence="1 2">
    <name type="scientific">Venturia inaequalis</name>
    <name type="common">Apple scab fungus</name>
    <dbReference type="NCBI Taxonomy" id="5025"/>
    <lineage>
        <taxon>Eukaryota</taxon>
        <taxon>Fungi</taxon>
        <taxon>Dikarya</taxon>
        <taxon>Ascomycota</taxon>
        <taxon>Pezizomycotina</taxon>
        <taxon>Dothideomycetes</taxon>
        <taxon>Pleosporomycetidae</taxon>
        <taxon>Venturiales</taxon>
        <taxon>Venturiaceae</taxon>
        <taxon>Venturia</taxon>
    </lineage>
</organism>
<evidence type="ECO:0000313" key="2">
    <source>
        <dbReference type="Proteomes" id="UP000447873"/>
    </source>
</evidence>
<sequence length="58" mass="6573">MLTYASNLLAILETQELSPNTLQLPNVWLLLPALKFEERSFNVQGLVQWCFLRHGGSA</sequence>
<gene>
    <name evidence="1" type="ORF">EG328_011418</name>
</gene>
<proteinExistence type="predicted"/>
<dbReference type="Proteomes" id="UP000447873">
    <property type="component" value="Unassembled WGS sequence"/>
</dbReference>
<comment type="caution">
    <text evidence="1">The sequence shown here is derived from an EMBL/GenBank/DDBJ whole genome shotgun (WGS) entry which is preliminary data.</text>
</comment>
<accession>A0A8H3V5E1</accession>
<protein>
    <submittedName>
        <fullName evidence="1">Uncharacterized protein</fullName>
    </submittedName>
</protein>